<keyword evidence="3 4" id="KW-0949">S-adenosyl-L-methionine</keyword>
<comment type="caution">
    <text evidence="5">The sequence shown here is derived from an EMBL/GenBank/DDBJ whole genome shotgun (WGS) entry which is preliminary data.</text>
</comment>
<comment type="pathway">
    <text evidence="4">Quinol/quinone metabolism; menaquinone biosynthesis; menaquinol from 1,4-dihydroxy-2-naphthoate: step 2/2.</text>
</comment>
<evidence type="ECO:0000256" key="2">
    <source>
        <dbReference type="ARBA" id="ARBA00022679"/>
    </source>
</evidence>
<keyword evidence="4" id="KW-0474">Menaquinone biosynthesis</keyword>
<dbReference type="InterPro" id="IPR029063">
    <property type="entry name" value="SAM-dependent_MTases_sf"/>
</dbReference>
<evidence type="ECO:0000256" key="4">
    <source>
        <dbReference type="HAMAP-Rule" id="MF_01813"/>
    </source>
</evidence>
<dbReference type="GO" id="GO:0043770">
    <property type="term" value="F:demethylmenaquinone methyltransferase activity"/>
    <property type="evidence" value="ECO:0007669"/>
    <property type="project" value="UniProtKB-UniRule"/>
</dbReference>
<comment type="catalytic activity">
    <reaction evidence="4">
        <text>a 2-demethylmenaquinol + S-adenosyl-L-methionine = a menaquinol + S-adenosyl-L-homocysteine + H(+)</text>
        <dbReference type="Rhea" id="RHEA:42640"/>
        <dbReference type="Rhea" id="RHEA-COMP:9539"/>
        <dbReference type="Rhea" id="RHEA-COMP:9563"/>
        <dbReference type="ChEBI" id="CHEBI:15378"/>
        <dbReference type="ChEBI" id="CHEBI:18151"/>
        <dbReference type="ChEBI" id="CHEBI:55437"/>
        <dbReference type="ChEBI" id="CHEBI:57856"/>
        <dbReference type="ChEBI" id="CHEBI:59789"/>
        <dbReference type="EC" id="2.1.1.163"/>
    </reaction>
</comment>
<dbReference type="AlphaFoldDB" id="A0A511R4G4"/>
<dbReference type="HAMAP" id="MF_01813">
    <property type="entry name" value="MenG_UbiE_methyltr"/>
    <property type="match status" value="1"/>
</dbReference>
<comment type="caution">
    <text evidence="4">Lacks conserved residue(s) required for the propagation of feature annotation.</text>
</comment>
<name>A0A511R4G4_9DEIN</name>
<keyword evidence="2 4" id="KW-0808">Transferase</keyword>
<dbReference type="SUPFAM" id="SSF53335">
    <property type="entry name" value="S-adenosyl-L-methionine-dependent methyltransferases"/>
    <property type="match status" value="1"/>
</dbReference>
<dbReference type="InterPro" id="IPR023576">
    <property type="entry name" value="UbiE/COQ5_MeTrFase_CS"/>
</dbReference>
<dbReference type="UniPathway" id="UPA00079">
    <property type="reaction ID" value="UER00169"/>
</dbReference>
<feature type="binding site" evidence="4">
    <location>
        <begin position="107"/>
        <end position="108"/>
    </location>
    <ligand>
        <name>S-adenosyl-L-methionine</name>
        <dbReference type="ChEBI" id="CHEBI:59789"/>
    </ligand>
</feature>
<dbReference type="NCBIfam" id="NF001244">
    <property type="entry name" value="PRK00216.1-5"/>
    <property type="match status" value="1"/>
</dbReference>
<dbReference type="PANTHER" id="PTHR43591">
    <property type="entry name" value="METHYLTRANSFERASE"/>
    <property type="match status" value="1"/>
</dbReference>
<accession>A0A511R4G4</accession>
<dbReference type="CDD" id="cd02440">
    <property type="entry name" value="AdoMet_MTases"/>
    <property type="match status" value="1"/>
</dbReference>
<feature type="binding site" evidence="4">
    <location>
        <position position="61"/>
    </location>
    <ligand>
        <name>S-adenosyl-L-methionine</name>
        <dbReference type="ChEBI" id="CHEBI:59789"/>
    </ligand>
</feature>
<dbReference type="OrthoDB" id="9808140at2"/>
<dbReference type="Proteomes" id="UP000321197">
    <property type="component" value="Unassembled WGS sequence"/>
</dbReference>
<dbReference type="Gene3D" id="3.40.50.150">
    <property type="entry name" value="Vaccinia Virus protein VP39"/>
    <property type="match status" value="1"/>
</dbReference>
<proteinExistence type="inferred from homology"/>
<evidence type="ECO:0000313" key="5">
    <source>
        <dbReference type="EMBL" id="GEM84500.1"/>
    </source>
</evidence>
<keyword evidence="1 4" id="KW-0489">Methyltransferase</keyword>
<sequence length="254" mass="27622">MQNATEAKAQAIQKMFSEIAPRYDLLNRILSAGVDRVWRVAAVKAALEKNPGRILDLATGTGDIALLLKKVAPQAEVIGGDFAPPMLELARQKAQKAGLSIPFVEADALKLPFPDQHFDAVTIAFGFRNFADYPRALAELYRVITPGGRLCILEFPPPPKSGLGVLYRFYFTRILPLIGGLISGSASAYRYLPESVERFPDPSTLANMMSKAGFSTRYQLFTGGITALHTGDKPVLTSPSLITRSGEFHSGKQP</sequence>
<dbReference type="PROSITE" id="PS51608">
    <property type="entry name" value="SAM_MT_UBIE"/>
    <property type="match status" value="1"/>
</dbReference>
<evidence type="ECO:0000313" key="6">
    <source>
        <dbReference type="Proteomes" id="UP000321197"/>
    </source>
</evidence>
<gene>
    <name evidence="4 5" type="primary">menG</name>
    <name evidence="5" type="ORF">MHY01S_26660</name>
</gene>
<dbReference type="GO" id="GO:0032259">
    <property type="term" value="P:methylation"/>
    <property type="evidence" value="ECO:0007669"/>
    <property type="project" value="UniProtKB-KW"/>
</dbReference>
<comment type="function">
    <text evidence="4">Methyltransferase required for the conversion of demethylmenaquinol (DMKH2) to menaquinol (MKH2).</text>
</comment>
<comment type="similarity">
    <text evidence="4">Belongs to the class I-like SAM-binding methyltransferase superfamily. MenG/UbiE family.</text>
</comment>
<dbReference type="EC" id="2.1.1.163" evidence="4"/>
<dbReference type="GO" id="GO:0009234">
    <property type="term" value="P:menaquinone biosynthetic process"/>
    <property type="evidence" value="ECO:0007669"/>
    <property type="project" value="UniProtKB-UniRule"/>
</dbReference>
<evidence type="ECO:0000256" key="3">
    <source>
        <dbReference type="ARBA" id="ARBA00022691"/>
    </source>
</evidence>
<reference evidence="5 6" key="1">
    <citation type="submission" date="2019-07" db="EMBL/GenBank/DDBJ databases">
        <title>Whole genome shotgun sequence of Meiothermus hypogaeus NBRC 106114.</title>
        <authorList>
            <person name="Hosoyama A."/>
            <person name="Uohara A."/>
            <person name="Ohji S."/>
            <person name="Ichikawa N."/>
        </authorList>
    </citation>
    <scope>NUCLEOTIDE SEQUENCE [LARGE SCALE GENOMIC DNA]</scope>
    <source>
        <strain evidence="5 6">NBRC 106114</strain>
    </source>
</reference>
<dbReference type="RefSeq" id="WP_119340670.1">
    <property type="nucleotide sequence ID" value="NZ_BJXL01000105.1"/>
</dbReference>
<dbReference type="InterPro" id="IPR004033">
    <property type="entry name" value="UbiE/COQ5_MeTrFase"/>
</dbReference>
<dbReference type="EMBL" id="BJXL01000105">
    <property type="protein sequence ID" value="GEM84500.1"/>
    <property type="molecule type" value="Genomic_DNA"/>
</dbReference>
<protein>
    <recommendedName>
        <fullName evidence="4">Demethylmenaquinone methyltransferase</fullName>
        <ecNumber evidence="4">2.1.1.163</ecNumber>
    </recommendedName>
</protein>
<dbReference type="PROSITE" id="PS01183">
    <property type="entry name" value="UBIE_1"/>
    <property type="match status" value="1"/>
</dbReference>
<organism evidence="5 6">
    <name type="scientific">Meiothermus hypogaeus NBRC 106114</name>
    <dbReference type="NCBI Taxonomy" id="1227553"/>
    <lineage>
        <taxon>Bacteria</taxon>
        <taxon>Thermotogati</taxon>
        <taxon>Deinococcota</taxon>
        <taxon>Deinococci</taxon>
        <taxon>Thermales</taxon>
        <taxon>Thermaceae</taxon>
        <taxon>Meiothermus</taxon>
    </lineage>
</organism>
<dbReference type="NCBIfam" id="TIGR01934">
    <property type="entry name" value="MenG_MenH_UbiE"/>
    <property type="match status" value="1"/>
</dbReference>
<dbReference type="PANTHER" id="PTHR43591:SF24">
    <property type="entry name" value="2-METHOXY-6-POLYPRENYL-1,4-BENZOQUINOL METHYLASE, MITOCHONDRIAL"/>
    <property type="match status" value="1"/>
</dbReference>
<evidence type="ECO:0000256" key="1">
    <source>
        <dbReference type="ARBA" id="ARBA00022603"/>
    </source>
</evidence>
<dbReference type="Pfam" id="PF01209">
    <property type="entry name" value="Ubie_methyltran"/>
    <property type="match status" value="1"/>
</dbReference>
<feature type="binding site" evidence="4">
    <location>
        <position position="81"/>
    </location>
    <ligand>
        <name>S-adenosyl-L-methionine</name>
        <dbReference type="ChEBI" id="CHEBI:59789"/>
    </ligand>
</feature>